<dbReference type="PANTHER" id="PTHR30203">
    <property type="entry name" value="OUTER MEMBRANE CATION EFFLUX PROTEIN"/>
    <property type="match status" value="1"/>
</dbReference>
<dbReference type="RefSeq" id="WP_322521348.1">
    <property type="nucleotide sequence ID" value="NZ_CP140153.1"/>
</dbReference>
<keyword evidence="5" id="KW-1185">Reference proteome</keyword>
<organism evidence="4 5">
    <name type="scientific">Guyparkeria halophila</name>
    <dbReference type="NCBI Taxonomy" id="47960"/>
    <lineage>
        <taxon>Bacteria</taxon>
        <taxon>Pseudomonadati</taxon>
        <taxon>Pseudomonadota</taxon>
        <taxon>Gammaproteobacteria</taxon>
        <taxon>Chromatiales</taxon>
        <taxon>Thioalkalibacteraceae</taxon>
        <taxon>Guyparkeria</taxon>
    </lineage>
</organism>
<dbReference type="Proteomes" id="UP001327459">
    <property type="component" value="Chromosome"/>
</dbReference>
<name>A0ABZ0YVZ4_9GAMM</name>
<reference evidence="4 5" key="1">
    <citation type="submission" date="2023-11" db="EMBL/GenBank/DDBJ databases">
        <title>MicrobeMod: A computational toolkit for identifying prokaryotic methylation and restriction-modification with nanopore sequencing.</title>
        <authorList>
            <person name="Crits-Christoph A."/>
            <person name="Kang S.C."/>
            <person name="Lee H."/>
            <person name="Ostrov N."/>
        </authorList>
    </citation>
    <scope>NUCLEOTIDE SEQUENCE [LARGE SCALE GENOMIC DNA]</scope>
    <source>
        <strain evidence="4 5">ATCC 49870</strain>
    </source>
</reference>
<keyword evidence="3" id="KW-0732">Signal</keyword>
<evidence type="ECO:0000313" key="5">
    <source>
        <dbReference type="Proteomes" id="UP001327459"/>
    </source>
</evidence>
<feature type="chain" id="PRO_5045624019" evidence="3">
    <location>
        <begin position="26"/>
        <end position="417"/>
    </location>
</feature>
<feature type="coiled-coil region" evidence="2">
    <location>
        <begin position="328"/>
        <end position="355"/>
    </location>
</feature>
<dbReference type="Pfam" id="PF02321">
    <property type="entry name" value="OEP"/>
    <property type="match status" value="1"/>
</dbReference>
<dbReference type="InterPro" id="IPR003423">
    <property type="entry name" value="OMP_efflux"/>
</dbReference>
<keyword evidence="2" id="KW-0175">Coiled coil</keyword>
<evidence type="ECO:0000313" key="4">
    <source>
        <dbReference type="EMBL" id="WQH16351.1"/>
    </source>
</evidence>
<proteinExistence type="inferred from homology"/>
<evidence type="ECO:0000256" key="1">
    <source>
        <dbReference type="ARBA" id="ARBA00007613"/>
    </source>
</evidence>
<accession>A0ABZ0YVZ4</accession>
<gene>
    <name evidence="4" type="ORF">SR882_00205</name>
</gene>
<sequence>MNQSILSRAAAAWLVMVVSTMPTLADSLADTGPRLTLEAAVQAATQSDEGLQAADRRRAGLAATAEAADELPDPRLSVALQNVPTDNYSLSDSPMTQTVVTLSQSLPPGDTLSFRGEQAEARVAGSVAALTTADHQLKRDVRRLWLAIYREEALGHLLETERELYRELLESARTAYQVNEASGSDLVALQARLSRIGDALDRRQGEAQAARARLARWVGEAAERPLPESLPASLTDEPTGELDHQPELERLRAELEAARAQVGEAEAQFAPEIGLQVGYGLRAGSEPNTLSAGVSVSLPIFAERRQSPRLRGAQQSAQAAQLDLTKRARDLAAEADGIRARLAALDRRITRYQNDIIPELQQVAEMIRGEIGAGRGEFDALIEAERAVVEARQELLTLRLDRADQLIDLRYLLEPTA</sequence>
<dbReference type="PANTHER" id="PTHR30203:SF24">
    <property type="entry name" value="BLR4935 PROTEIN"/>
    <property type="match status" value="1"/>
</dbReference>
<dbReference type="InterPro" id="IPR010131">
    <property type="entry name" value="MdtP/NodT-like"/>
</dbReference>
<evidence type="ECO:0000256" key="2">
    <source>
        <dbReference type="SAM" id="Coils"/>
    </source>
</evidence>
<evidence type="ECO:0000256" key="3">
    <source>
        <dbReference type="SAM" id="SignalP"/>
    </source>
</evidence>
<protein>
    <submittedName>
        <fullName evidence="4">TolC family protein</fullName>
    </submittedName>
</protein>
<dbReference type="EMBL" id="CP140153">
    <property type="protein sequence ID" value="WQH16351.1"/>
    <property type="molecule type" value="Genomic_DNA"/>
</dbReference>
<feature type="signal peptide" evidence="3">
    <location>
        <begin position="1"/>
        <end position="25"/>
    </location>
</feature>
<dbReference type="Gene3D" id="1.20.1600.10">
    <property type="entry name" value="Outer membrane efflux proteins (OEP)"/>
    <property type="match status" value="1"/>
</dbReference>
<comment type="similarity">
    <text evidence="1">Belongs to the outer membrane factor (OMF) (TC 1.B.17) family.</text>
</comment>
<dbReference type="SUPFAM" id="SSF56954">
    <property type="entry name" value="Outer membrane efflux proteins (OEP)"/>
    <property type="match status" value="1"/>
</dbReference>